<reference evidence="2" key="1">
    <citation type="submission" date="2016-10" db="EMBL/GenBank/DDBJ databases">
        <authorList>
            <person name="de Groot N.N."/>
        </authorList>
    </citation>
    <scope>NUCLEOTIDE SEQUENCE [LARGE SCALE GENOMIC DNA]</scope>
    <source>
        <strain evidence="2">10nlg</strain>
    </source>
</reference>
<gene>
    <name evidence="1" type="ORF">SAMN05444126_101151</name>
</gene>
<accession>A0A1H9PBM3</accession>
<evidence type="ECO:0000313" key="2">
    <source>
        <dbReference type="Proteomes" id="UP000199318"/>
    </source>
</evidence>
<name>A0A1H9PBM3_9BACI</name>
<sequence>MIVKDLVETKELLAEETNEGIFVVYERFENTDCRYKGNMVEKLECDPEEQIQILQCDSTACDSLTSVQTYRLGVDFLTIEEIEKDIRSNYAQYMQQPAPLG</sequence>
<keyword evidence="2" id="KW-1185">Reference proteome</keyword>
<proteinExistence type="predicted"/>
<organism evidence="1 2">
    <name type="scientific">Salisediminibacterium halotolerans</name>
    <dbReference type="NCBI Taxonomy" id="517425"/>
    <lineage>
        <taxon>Bacteria</taxon>
        <taxon>Bacillati</taxon>
        <taxon>Bacillota</taxon>
        <taxon>Bacilli</taxon>
        <taxon>Bacillales</taxon>
        <taxon>Bacillaceae</taxon>
        <taxon>Salisediminibacterium</taxon>
    </lineage>
</organism>
<dbReference type="OrthoDB" id="2890131at2"/>
<dbReference type="RefSeq" id="WP_093071616.1">
    <property type="nucleotide sequence ID" value="NZ_FOGV01000001.1"/>
</dbReference>
<evidence type="ECO:0000313" key="1">
    <source>
        <dbReference type="EMBL" id="SER45581.1"/>
    </source>
</evidence>
<comment type="caution">
    <text evidence="1">The sequence shown here is derived from an EMBL/GenBank/DDBJ whole genome shotgun (WGS) entry which is preliminary data.</text>
</comment>
<protein>
    <submittedName>
        <fullName evidence="1">Uncharacterized protein</fullName>
    </submittedName>
</protein>
<dbReference type="EMBL" id="FOGV01000001">
    <property type="protein sequence ID" value="SER45581.1"/>
    <property type="molecule type" value="Genomic_DNA"/>
</dbReference>
<dbReference type="Proteomes" id="UP000199318">
    <property type="component" value="Unassembled WGS sequence"/>
</dbReference>
<dbReference type="AlphaFoldDB" id="A0A1H9PBM3"/>
<dbReference type="STRING" id="1464123.SAMN05444126_101151"/>